<dbReference type="AlphaFoldDB" id="B8LMB7"/>
<organism evidence="1">
    <name type="scientific">Picea sitchensis</name>
    <name type="common">Sitka spruce</name>
    <name type="synonym">Pinus sitchensis</name>
    <dbReference type="NCBI Taxonomy" id="3332"/>
    <lineage>
        <taxon>Eukaryota</taxon>
        <taxon>Viridiplantae</taxon>
        <taxon>Streptophyta</taxon>
        <taxon>Embryophyta</taxon>
        <taxon>Tracheophyta</taxon>
        <taxon>Spermatophyta</taxon>
        <taxon>Pinopsida</taxon>
        <taxon>Pinidae</taxon>
        <taxon>Conifers I</taxon>
        <taxon>Pinales</taxon>
        <taxon>Pinaceae</taxon>
        <taxon>Picea</taxon>
    </lineage>
</organism>
<proteinExistence type="evidence at transcript level"/>
<evidence type="ECO:0000313" key="1">
    <source>
        <dbReference type="EMBL" id="ABR16797.1"/>
    </source>
</evidence>
<name>B8LMB7_PICSI</name>
<reference evidence="1" key="1">
    <citation type="submission" date="2007-06" db="EMBL/GenBank/DDBJ databases">
        <title>Full length cDNA sequences from Sitka Spruce (Picea sitchensis).</title>
        <authorList>
            <person name="Ralph S.G."/>
            <person name="Chun H.E."/>
            <person name="Liao N."/>
            <person name="Ali J."/>
            <person name="Reid K."/>
            <person name="Kolosova N."/>
            <person name="Cooper N."/>
            <person name="Cullis C."/>
            <person name="Jancsik S."/>
            <person name="Moore R."/>
            <person name="Mayo M."/>
            <person name="Wagner S."/>
            <person name="Holt R.A."/>
            <person name="Jones S.J.M."/>
            <person name="Marra M.A."/>
            <person name="Ritland C.E."/>
            <person name="Ritland K."/>
            <person name="Bohlmann J."/>
        </authorList>
    </citation>
    <scope>NUCLEOTIDE SEQUENCE</scope>
    <source>
        <tissue evidence="1">Green portion of the leader tissue</tissue>
    </source>
</reference>
<dbReference type="EMBL" id="EF676929">
    <property type="protein sequence ID" value="ABR16797.1"/>
    <property type="molecule type" value="mRNA"/>
</dbReference>
<sequence length="48" mass="5185">MPIVFESPSSFGLAGICYRRISRPVFSLLGSKSAVYATDNIFHGTSCT</sequence>
<protein>
    <submittedName>
        <fullName evidence="1">Uncharacterized protein</fullName>
    </submittedName>
</protein>
<accession>B8LMB7</accession>